<dbReference type="RefSeq" id="WP_214154179.1">
    <property type="nucleotide sequence ID" value="NZ_JAHBAY010000001.1"/>
</dbReference>
<dbReference type="PANTHER" id="PTHR43103">
    <property type="entry name" value="NUCLEOSIDE-DIPHOSPHATE-SUGAR EPIMERASE"/>
    <property type="match status" value="1"/>
</dbReference>
<keyword evidence="2" id="KW-0560">Oxidoreductase</keyword>
<sequence>MTTLAASSQSPVLITGAAGTIGRMVRPRLASLGWELHSLDRDPDGDPDISSIDVLDADALDAATVGCGSVIHLAGIPHEAPLAQILETNVQGTQTVLDAALRRGIRRVVLASSCHAMGFWERTAGGSDLGIDIRPRPDSFYGVAKVALEALGQLYADRFGLEVVSLRIGACKDRPANRRELSTWLSPGDAARLMDASLRGPVRGHVIAHGVSANTRGWWDLSTARAMGYVPQDDSEAFADEIPPETSRRSRTGEQPPPAPERVGGPFTSMPLGGLARSFSPTPGEF</sequence>
<evidence type="ECO:0000313" key="6">
    <source>
        <dbReference type="EMBL" id="MBT0767913.1"/>
    </source>
</evidence>
<dbReference type="EMBL" id="JAHBAY010000001">
    <property type="protein sequence ID" value="MBT0767913.1"/>
    <property type="molecule type" value="Genomic_DNA"/>
</dbReference>
<accession>A0ABS5TA42</accession>
<evidence type="ECO:0000256" key="1">
    <source>
        <dbReference type="ARBA" id="ARBA00007637"/>
    </source>
</evidence>
<feature type="region of interest" description="Disordered" evidence="4">
    <location>
        <begin position="241"/>
        <end position="286"/>
    </location>
</feature>
<dbReference type="Gene3D" id="3.40.50.720">
    <property type="entry name" value="NAD(P)-binding Rossmann-like Domain"/>
    <property type="match status" value="1"/>
</dbReference>
<evidence type="ECO:0000256" key="2">
    <source>
        <dbReference type="ARBA" id="ARBA00023002"/>
    </source>
</evidence>
<dbReference type="SUPFAM" id="SSF51735">
    <property type="entry name" value="NAD(P)-binding Rossmann-fold domains"/>
    <property type="match status" value="1"/>
</dbReference>
<organism evidence="6 7">
    <name type="scientific">Kineosporia corallincola</name>
    <dbReference type="NCBI Taxonomy" id="2835133"/>
    <lineage>
        <taxon>Bacteria</taxon>
        <taxon>Bacillati</taxon>
        <taxon>Actinomycetota</taxon>
        <taxon>Actinomycetes</taxon>
        <taxon>Kineosporiales</taxon>
        <taxon>Kineosporiaceae</taxon>
        <taxon>Kineosporia</taxon>
    </lineage>
</organism>
<dbReference type="InterPro" id="IPR001509">
    <property type="entry name" value="Epimerase_deHydtase"/>
</dbReference>
<protein>
    <submittedName>
        <fullName evidence="6">NAD(P)-dependent oxidoreductase</fullName>
    </submittedName>
</protein>
<feature type="domain" description="NAD-dependent epimerase/dehydratase" evidence="5">
    <location>
        <begin position="12"/>
        <end position="168"/>
    </location>
</feature>
<reference evidence="6 7" key="1">
    <citation type="submission" date="2021-05" db="EMBL/GenBank/DDBJ databases">
        <title>Kineosporia and Streptomyces sp. nov. two new marine actinobacteria isolated from Coral.</title>
        <authorList>
            <person name="Buangrab K."/>
            <person name="Sutthacheep M."/>
            <person name="Yeemin T."/>
            <person name="Harunari E."/>
            <person name="Igarashi Y."/>
            <person name="Kanchanasin P."/>
            <person name="Tanasupawat S."/>
            <person name="Phongsopitanun W."/>
        </authorList>
    </citation>
    <scope>NUCLEOTIDE SEQUENCE [LARGE SCALE GENOMIC DNA]</scope>
    <source>
        <strain evidence="6 7">J2-2</strain>
    </source>
</reference>
<name>A0ABS5TA42_9ACTN</name>
<comment type="caution">
    <text evidence="6">The sequence shown here is derived from an EMBL/GenBank/DDBJ whole genome shotgun (WGS) entry which is preliminary data.</text>
</comment>
<evidence type="ECO:0000313" key="7">
    <source>
        <dbReference type="Proteomes" id="UP001197247"/>
    </source>
</evidence>
<dbReference type="InterPro" id="IPR036291">
    <property type="entry name" value="NAD(P)-bd_dom_sf"/>
</dbReference>
<comment type="similarity">
    <text evidence="1">Belongs to the NAD(P)-dependent epimerase/dehydratase family.</text>
</comment>
<evidence type="ECO:0000256" key="3">
    <source>
        <dbReference type="ARBA" id="ARBA00023027"/>
    </source>
</evidence>
<dbReference type="PANTHER" id="PTHR43103:SF5">
    <property type="entry name" value="4-EPIMERASE, PUTATIVE (AFU_ORTHOLOGUE AFUA_7G00360)-RELATED"/>
    <property type="match status" value="1"/>
</dbReference>
<dbReference type="CDD" id="cd08946">
    <property type="entry name" value="SDR_e"/>
    <property type="match status" value="1"/>
</dbReference>
<dbReference type="Proteomes" id="UP001197247">
    <property type="component" value="Unassembled WGS sequence"/>
</dbReference>
<keyword evidence="3" id="KW-0520">NAD</keyword>
<proteinExistence type="inferred from homology"/>
<evidence type="ECO:0000256" key="4">
    <source>
        <dbReference type="SAM" id="MobiDB-lite"/>
    </source>
</evidence>
<dbReference type="Pfam" id="PF01370">
    <property type="entry name" value="Epimerase"/>
    <property type="match status" value="1"/>
</dbReference>
<gene>
    <name evidence="6" type="ORF">KIH74_03200</name>
</gene>
<dbReference type="PROSITE" id="PS00061">
    <property type="entry name" value="ADH_SHORT"/>
    <property type="match status" value="1"/>
</dbReference>
<keyword evidence="7" id="KW-1185">Reference proteome</keyword>
<evidence type="ECO:0000259" key="5">
    <source>
        <dbReference type="Pfam" id="PF01370"/>
    </source>
</evidence>
<dbReference type="InterPro" id="IPR020904">
    <property type="entry name" value="Sc_DH/Rdtase_CS"/>
</dbReference>